<keyword evidence="3" id="KW-1185">Reference proteome</keyword>
<accession>A0A836LLG6</accession>
<comment type="caution">
    <text evidence="2">The sequence shown here is derived from an EMBL/GenBank/DDBJ whole genome shotgun (WGS) entry which is preliminary data.</text>
</comment>
<evidence type="ECO:0000313" key="3">
    <source>
        <dbReference type="Proteomes" id="UP000674318"/>
    </source>
</evidence>
<evidence type="ECO:0000256" key="1">
    <source>
        <dbReference type="SAM" id="MobiDB-lite"/>
    </source>
</evidence>
<protein>
    <submittedName>
        <fullName evidence="2">Uncharacterized protein</fullName>
    </submittedName>
</protein>
<dbReference type="KEGG" id="phet:94293227"/>
<dbReference type="Proteomes" id="UP000674318">
    <property type="component" value="Unassembled WGS sequence"/>
</dbReference>
<dbReference type="OrthoDB" id="273216at2759"/>
<proteinExistence type="predicted"/>
<feature type="region of interest" description="Disordered" evidence="1">
    <location>
        <begin position="1855"/>
        <end position="1877"/>
    </location>
</feature>
<gene>
    <name evidence="2" type="ORF">JKF63_07209</name>
</gene>
<dbReference type="GeneID" id="94293227"/>
<sequence>MPMPKAIRVVMHSPRRRMALQNRFMRRYCLDDVLTVGLLVQLRTCTTTTTSLTASIGGTSWHSTPVAHFADAAASSSPPRADASLAPPSPVEVHQVIARAVQSGKWEHAVRLLLGALHSHCVPLAETYQLALLAALRGGGWRASVQLTTQVATSALSTSALYHTAADLLLVKSAFGVEASSNSLDPVVLKELVPLMLADATQHVVWRPRHREAALRALKRAKESIQMSALFRRWTFSATLCCVISQSRYSEEEATLLMEAFSLTGDWCSAEALRSGFPQLTGPLLVKYVYAFAVAVQRVGTSEIAEPQEFVPWEMALDVAASGKQDASLQAAVAELLNVTRHTAAPADGAGWWWATSTSTHAKLTELHKRAAISVPEAARFLAKCHLTTEEAKKLLDAVRVSGVLNPGEPGASTRHVGWVNVVLLLSQCCPHALVSTGGCADGLVQLLPHPHLRVRQMQDSGTPHPLALWQYVVQSLTDSDVAYPANTARQLVYTSSVWHYVRHASLLPAQLAKAEDSLSAAMVQQLSPTSRHITLKTLFTGFAGKPDALCVLLRTVSTHVNVPPAERCVGLMLCKETSRTDELVDVRLLSFLKPLDALGTPEEVCEAVCAAGEALLATTSSPSSSAQLVCLAVWYICHQLQRGVSIATLRSALRRTDALAQRLSGYADALLLLSAHLQWCWGASLEALRTQAVPVLARREEWSVLPQLLNRCPLPLSAQERRILARCERGVKVAALQNLVTEQRARAAWDYWQGEVCGAIAEQPLPTSLHDSFVSLLLAQGFVAEAHAVLECTGAPEAPVTCTTWSHAGLRVYDYARRRRRELGMPLEELWNVAALGEEGANSDGSGVRRREASVMLSLYAGLALVHTQRAADGFRLVSAATDYVRRYDATHHHCSSQLPLDSTALHKTDAQLATCLPDYVQCVAPRLVSSALGFGDESSSHHTMDATSLSFDSAAISVALQTATSLFPLTSTSEAAVIAWSGTVTQLYTTATACATDAMPAVLSLGQRLLLQAARQNVALGPSYLRLVLEAGSFSTTLLAAARQCLLLKRGKTASSPCRADVAATAAFVAHALADRGNYSGALEWVEEFELWPRVEEAGKESTALDLQTVVDSATQLSWLRAAHWNSQRLSNQRAALCQSRRKVQDAVGRDTVTPQLYSRGALDLLIGVEAWEEALDAILHVASASPNVEGLFSEESMMMMEVRDTYLCADVLNSVMLCVARCAPWRTTVQAWILLTSQAPLLPWATCATAMTPSIHELLRAMGRQGALPHEIGTVVAWMVMQMDLPTSATSALCSLFADCIDSSSSRVTLCAWTAAETQLCAEIVVQLRRLAGEQRVQEAELAIAESQVSPFTASSHLVASLSEERTALSVAPLARSWLPPGLPPLSSEDLDTLAVVAPLLLLASAPQLESLARQHLGGRFQAHELKALLYFYKQEILQRVSAVRDADALLVQYLSKNATLLVLLSQWTETRQAQNLDPSKCNTAAAEWMVQHVFDGLFPLSTAEELWRVCQEPATKLAGCRWSAVAEGELCEELLRRHGRLPTKLSTAPQLTRQDIAHYWSRFHRVLLPEMHFGPLELCCLATYAPALAEARAKCPDITQPVYSDAVSELATHAYMSHFCPGRVPVEDTLSYLRRPHSAVTIAAVMTSAFKKLKVLHTQLFEAPSTPAHGYRLPFEWSAVSTTAKQQPTKLDLQYLAAATRRVAHKSTPVTETVPARATNACITSPLLRQWMQWVTGTMRTGLSTPLPHAASLLLVEWTKEALQSDLGAPRASEPCSTVLTAAGVRVDEARALWREVAQAGKLEMQQCRCRELGVMWKMLTESKVWRAMDAGHVAVLRKLVCPSKTQITALPPKHNAAGHHGNTSELHEQNDA</sequence>
<dbReference type="RefSeq" id="XP_067759705.1">
    <property type="nucleotide sequence ID" value="XM_067903150.1"/>
</dbReference>
<organism evidence="2 3">
    <name type="scientific">Porcisia hertigi</name>
    <dbReference type="NCBI Taxonomy" id="2761500"/>
    <lineage>
        <taxon>Eukaryota</taxon>
        <taxon>Discoba</taxon>
        <taxon>Euglenozoa</taxon>
        <taxon>Kinetoplastea</taxon>
        <taxon>Metakinetoplastina</taxon>
        <taxon>Trypanosomatida</taxon>
        <taxon>Trypanosomatidae</taxon>
        <taxon>Leishmaniinae</taxon>
        <taxon>Porcisia</taxon>
    </lineage>
</organism>
<reference evidence="2 3" key="1">
    <citation type="submission" date="2021-02" db="EMBL/GenBank/DDBJ databases">
        <title>Porcisia hertigi Genome sequencing and assembly.</title>
        <authorList>
            <person name="Almutairi H."/>
            <person name="Gatherer D."/>
        </authorList>
    </citation>
    <scope>NUCLEOTIDE SEQUENCE [LARGE SCALE GENOMIC DNA]</scope>
    <source>
        <strain evidence="2 3">C119</strain>
    </source>
</reference>
<dbReference type="EMBL" id="JAFJZO010000004">
    <property type="protein sequence ID" value="KAG5511613.1"/>
    <property type="molecule type" value="Genomic_DNA"/>
</dbReference>
<name>A0A836LLG6_9TRYP</name>
<evidence type="ECO:0000313" key="2">
    <source>
        <dbReference type="EMBL" id="KAG5511613.1"/>
    </source>
</evidence>